<comment type="subcellular location">
    <subcellularLocation>
        <location evidence="1 7">Cell membrane</location>
        <topology evidence="1 7">Multi-pass membrane protein</topology>
    </subcellularLocation>
</comment>
<dbReference type="PANTHER" id="PTHR30151:SF0">
    <property type="entry name" value="ABC TRANSPORTER PERMEASE PROTEIN MJ0413-RELATED"/>
    <property type="match status" value="1"/>
</dbReference>
<dbReference type="PANTHER" id="PTHR30151">
    <property type="entry name" value="ALKANE SULFONATE ABC TRANSPORTER-RELATED, MEMBRANE SUBUNIT"/>
    <property type="match status" value="1"/>
</dbReference>
<organism evidence="9 10">
    <name type="scientific">Blautia hansenii</name>
    <name type="common">Ruminococcus hansenii</name>
    <dbReference type="NCBI Taxonomy" id="1322"/>
    <lineage>
        <taxon>Bacteria</taxon>
        <taxon>Bacillati</taxon>
        <taxon>Bacillota</taxon>
        <taxon>Clostridia</taxon>
        <taxon>Lachnospirales</taxon>
        <taxon>Lachnospiraceae</taxon>
        <taxon>Blautia</taxon>
    </lineage>
</organism>
<keyword evidence="3" id="KW-1003">Cell membrane</keyword>
<dbReference type="Gene3D" id="1.10.3720.10">
    <property type="entry name" value="MetI-like"/>
    <property type="match status" value="1"/>
</dbReference>
<feature type="transmembrane region" description="Helical" evidence="7">
    <location>
        <begin position="177"/>
        <end position="198"/>
    </location>
</feature>
<reference evidence="9 10" key="1">
    <citation type="journal article" date="2020" name="Cell Host Microbe">
        <title>Functional and Genomic Variation between Human-Derived Isolates of Lachnospiraceae Reveals Inter- and Intra-Species Diversity.</title>
        <authorList>
            <person name="Sorbara M.T."/>
            <person name="Littmann E.R."/>
            <person name="Fontana E."/>
            <person name="Moody T.U."/>
            <person name="Kohout C.E."/>
            <person name="Gjonbalaj M."/>
            <person name="Eaton V."/>
            <person name="Seok R."/>
            <person name="Leiner I.M."/>
            <person name="Pamer E.G."/>
        </authorList>
    </citation>
    <scope>NUCLEOTIDE SEQUENCE [LARGE SCALE GENOMIC DNA]</scope>
    <source>
        <strain evidence="9 10">MSK.15.26</strain>
    </source>
</reference>
<dbReference type="Pfam" id="PF00528">
    <property type="entry name" value="BPD_transp_1"/>
    <property type="match status" value="1"/>
</dbReference>
<protein>
    <submittedName>
        <fullName evidence="9">ABC transporter permease</fullName>
    </submittedName>
</protein>
<evidence type="ECO:0000256" key="5">
    <source>
        <dbReference type="ARBA" id="ARBA00022989"/>
    </source>
</evidence>
<dbReference type="InterPro" id="IPR000515">
    <property type="entry name" value="MetI-like"/>
</dbReference>
<evidence type="ECO:0000256" key="6">
    <source>
        <dbReference type="ARBA" id="ARBA00023136"/>
    </source>
</evidence>
<evidence type="ECO:0000313" key="9">
    <source>
        <dbReference type="EMBL" id="NSJ87460.1"/>
    </source>
</evidence>
<keyword evidence="2 7" id="KW-0813">Transport</keyword>
<dbReference type="RefSeq" id="WP_173750280.1">
    <property type="nucleotide sequence ID" value="NZ_JAAITA010000038.1"/>
</dbReference>
<evidence type="ECO:0000256" key="2">
    <source>
        <dbReference type="ARBA" id="ARBA00022448"/>
    </source>
</evidence>
<dbReference type="InterPro" id="IPR035906">
    <property type="entry name" value="MetI-like_sf"/>
</dbReference>
<feature type="transmembrane region" description="Helical" evidence="7">
    <location>
        <begin position="137"/>
        <end position="156"/>
    </location>
</feature>
<feature type="domain" description="ABC transmembrane type-1" evidence="8">
    <location>
        <begin position="71"/>
        <end position="255"/>
    </location>
</feature>
<evidence type="ECO:0000256" key="7">
    <source>
        <dbReference type="RuleBase" id="RU363032"/>
    </source>
</evidence>
<proteinExistence type="inferred from homology"/>
<evidence type="ECO:0000259" key="8">
    <source>
        <dbReference type="PROSITE" id="PS50928"/>
    </source>
</evidence>
<evidence type="ECO:0000256" key="3">
    <source>
        <dbReference type="ARBA" id="ARBA00022475"/>
    </source>
</evidence>
<accession>A0ABX2ICA2</accession>
<evidence type="ECO:0000256" key="1">
    <source>
        <dbReference type="ARBA" id="ARBA00004651"/>
    </source>
</evidence>
<keyword evidence="6 7" id="KW-0472">Membrane</keyword>
<dbReference type="PROSITE" id="PS50928">
    <property type="entry name" value="ABC_TM1"/>
    <property type="match status" value="1"/>
</dbReference>
<dbReference type="CDD" id="cd06261">
    <property type="entry name" value="TM_PBP2"/>
    <property type="match status" value="1"/>
</dbReference>
<evidence type="ECO:0000313" key="10">
    <source>
        <dbReference type="Proteomes" id="UP000822142"/>
    </source>
</evidence>
<evidence type="ECO:0000256" key="4">
    <source>
        <dbReference type="ARBA" id="ARBA00022692"/>
    </source>
</evidence>
<dbReference type="EMBL" id="JAAITA010000038">
    <property type="protein sequence ID" value="NSJ87460.1"/>
    <property type="molecule type" value="Genomic_DNA"/>
</dbReference>
<name>A0ABX2ICA2_BLAHA</name>
<keyword evidence="5 7" id="KW-1133">Transmembrane helix</keyword>
<feature type="transmembrane region" description="Helical" evidence="7">
    <location>
        <begin position="230"/>
        <end position="248"/>
    </location>
</feature>
<gene>
    <name evidence="9" type="ORF">G5A70_15065</name>
</gene>
<comment type="similarity">
    <text evidence="7">Belongs to the binding-protein-dependent transport system permease family.</text>
</comment>
<keyword evidence="4 7" id="KW-0812">Transmembrane</keyword>
<feature type="transmembrane region" description="Helical" evidence="7">
    <location>
        <begin position="16"/>
        <end position="35"/>
    </location>
</feature>
<keyword evidence="10" id="KW-1185">Reference proteome</keyword>
<dbReference type="Proteomes" id="UP000822142">
    <property type="component" value="Unassembled WGS sequence"/>
</dbReference>
<feature type="transmembrane region" description="Helical" evidence="7">
    <location>
        <begin position="79"/>
        <end position="100"/>
    </location>
</feature>
<sequence length="267" mass="29142">MIDSTTNSRFSNKQLIVIYTIISLVSLLIVWELAARFTGASMFLPPASQVLAAFFRSFVEPIGKRTMLAHVGVSLYRVAVAFFFATIAGIALGVGMGYSRTFEAIFKPIFEFIRPIPPLAWIPLSILWFGLGDTGKFFIIFLGCFCFITVNTYDGAKNVDPELIGAARMLGANERQVFFEIVLPSSVPYIFAGLQIAVTAGWSAVVGAEMIQSNEGVGWMIVRGMNTGNTVQIMVGIVAIGIVGFILANLTSALERRLCAWNEQKGM</sequence>
<dbReference type="SUPFAM" id="SSF161098">
    <property type="entry name" value="MetI-like"/>
    <property type="match status" value="1"/>
</dbReference>
<comment type="caution">
    <text evidence="9">The sequence shown here is derived from an EMBL/GenBank/DDBJ whole genome shotgun (WGS) entry which is preliminary data.</text>
</comment>